<dbReference type="SUPFAM" id="SSF54747">
    <property type="entry name" value="Ribosomal L11/L12e N-terminal domain"/>
    <property type="match status" value="1"/>
</dbReference>
<dbReference type="EMBL" id="RCOR01000030">
    <property type="protein sequence ID" value="RSN68456.1"/>
    <property type="molecule type" value="Genomic_DNA"/>
</dbReference>
<feature type="region of interest" description="Disordered" evidence="8">
    <location>
        <begin position="137"/>
        <end position="159"/>
    </location>
</feature>
<dbReference type="RefSeq" id="WP_125742008.1">
    <property type="nucleotide sequence ID" value="NZ_RCOR01000030.1"/>
</dbReference>
<evidence type="ECO:0000256" key="1">
    <source>
        <dbReference type="ARBA" id="ARBA00010537"/>
    </source>
</evidence>
<feature type="domain" description="Large ribosomal subunit protein uL11 N-terminal" evidence="10">
    <location>
        <begin position="6"/>
        <end position="64"/>
    </location>
</feature>
<proteinExistence type="inferred from homology"/>
<dbReference type="NCBIfam" id="NF002232">
    <property type="entry name" value="PRK01143.1"/>
    <property type="match status" value="1"/>
</dbReference>
<dbReference type="SUPFAM" id="SSF46906">
    <property type="entry name" value="Ribosomal protein L11, C-terminal domain"/>
    <property type="match status" value="1"/>
</dbReference>
<accession>A0A3R9P9W4</accession>
<dbReference type="CDD" id="cd00349">
    <property type="entry name" value="Ribosomal_L11"/>
    <property type="match status" value="1"/>
</dbReference>
<dbReference type="InterPro" id="IPR036769">
    <property type="entry name" value="Ribosomal_uL11_C_sf"/>
</dbReference>
<dbReference type="GO" id="GO:0015934">
    <property type="term" value="C:large ribosomal subunit"/>
    <property type="evidence" value="ECO:0007669"/>
    <property type="project" value="TreeGrafter"/>
</dbReference>
<keyword evidence="2 6" id="KW-0699">rRNA-binding</keyword>
<dbReference type="SMART" id="SM00649">
    <property type="entry name" value="RL11"/>
    <property type="match status" value="1"/>
</dbReference>
<dbReference type="Pfam" id="PF03946">
    <property type="entry name" value="Ribosomal_L11_N"/>
    <property type="match status" value="1"/>
</dbReference>
<evidence type="ECO:0000256" key="7">
    <source>
        <dbReference type="RuleBase" id="RU003978"/>
    </source>
</evidence>
<evidence type="ECO:0000256" key="3">
    <source>
        <dbReference type="ARBA" id="ARBA00022884"/>
    </source>
</evidence>
<dbReference type="PANTHER" id="PTHR11661:SF1">
    <property type="entry name" value="LARGE RIBOSOMAL SUBUNIT PROTEIN UL11M"/>
    <property type="match status" value="1"/>
</dbReference>
<dbReference type="GO" id="GO:0003735">
    <property type="term" value="F:structural constituent of ribosome"/>
    <property type="evidence" value="ECO:0007669"/>
    <property type="project" value="InterPro"/>
</dbReference>
<comment type="similarity">
    <text evidence="1 6 7">Belongs to the universal ribosomal protein uL11 family.</text>
</comment>
<comment type="function">
    <text evidence="6">Forms part of the ribosomal stalk which helps the ribosome interact with GTP-bound translation factors.</text>
</comment>
<dbReference type="Proteomes" id="UP000278149">
    <property type="component" value="Unassembled WGS sequence"/>
</dbReference>
<dbReference type="PANTHER" id="PTHR11661">
    <property type="entry name" value="60S RIBOSOMAL PROTEIN L12"/>
    <property type="match status" value="1"/>
</dbReference>
<dbReference type="PROSITE" id="PS00359">
    <property type="entry name" value="RIBOSOMAL_L11"/>
    <property type="match status" value="1"/>
</dbReference>
<feature type="domain" description="Large ribosomal subunit protein uL11 C-terminal" evidence="9">
    <location>
        <begin position="70"/>
        <end position="136"/>
    </location>
</feature>
<evidence type="ECO:0000256" key="4">
    <source>
        <dbReference type="ARBA" id="ARBA00022980"/>
    </source>
</evidence>
<dbReference type="Gene3D" id="1.10.10.250">
    <property type="entry name" value="Ribosomal protein L11, C-terminal domain"/>
    <property type="match status" value="1"/>
</dbReference>
<dbReference type="GO" id="GO:0070180">
    <property type="term" value="F:large ribosomal subunit rRNA binding"/>
    <property type="evidence" value="ECO:0007669"/>
    <property type="project" value="UniProtKB-UniRule"/>
</dbReference>
<name>A0A3R9P9W4_9CREN</name>
<dbReference type="InterPro" id="IPR020784">
    <property type="entry name" value="Ribosomal_uL11_N"/>
</dbReference>
<keyword evidence="5 6" id="KW-0687">Ribonucleoprotein</keyword>
<organism evidence="11 12">
    <name type="scientific">Candidatus Korarchaeum cryptofilum</name>
    <dbReference type="NCBI Taxonomy" id="498846"/>
    <lineage>
        <taxon>Archaea</taxon>
        <taxon>Thermoproteota</taxon>
        <taxon>Candidatus Korarchaeia</taxon>
        <taxon>Candidatus Korarchaeales</taxon>
        <taxon>Candidatus Korarchaeaceae</taxon>
        <taxon>Candidatus Korarchaeum</taxon>
    </lineage>
</organism>
<reference evidence="11 12" key="1">
    <citation type="submission" date="2018-10" db="EMBL/GenBank/DDBJ databases">
        <title>Co-occurring genomic capacity for anaerobic methane metabolism and dissimilatory sulfite reduction discovered in the Korarchaeota.</title>
        <authorList>
            <person name="Mckay L.J."/>
            <person name="Dlakic M."/>
            <person name="Fields M.W."/>
            <person name="Delmont T.O."/>
            <person name="Eren A.M."/>
            <person name="Jay Z.J."/>
            <person name="Klingelsmith K.B."/>
            <person name="Rusch D.B."/>
            <person name="Inskeep W.P."/>
        </authorList>
    </citation>
    <scope>NUCLEOTIDE SEQUENCE [LARGE SCALE GENOMIC DNA]</scope>
    <source>
        <strain evidence="11 12">WS</strain>
    </source>
</reference>
<sequence>MPKKIVRVLIEGGKATPGPPLGPALGGLGLNMGQIVKEINEKTSSYSGMRVPVEIEVDTETKKFEIRVGTPPTSMLILRELKAEKGSSDASKKIGNLRMETVVNIAKMKLASSNTPELKQVVKQVLGTALSMGVTVEGKDPREVQREVDSGAWDKLLGG</sequence>
<comment type="caution">
    <text evidence="11">The sequence shown here is derived from an EMBL/GenBank/DDBJ whole genome shotgun (WGS) entry which is preliminary data.</text>
</comment>
<protein>
    <recommendedName>
        <fullName evidence="6">Large ribosomal subunit protein uL11</fullName>
    </recommendedName>
</protein>
<dbReference type="Gene3D" id="3.30.1550.10">
    <property type="entry name" value="Ribosomal protein L11/L12, N-terminal domain"/>
    <property type="match status" value="1"/>
</dbReference>
<dbReference type="HAMAP" id="MF_00736">
    <property type="entry name" value="Ribosomal_uL11"/>
    <property type="match status" value="1"/>
</dbReference>
<keyword evidence="3 6" id="KW-0694">RNA-binding</keyword>
<gene>
    <name evidence="6" type="primary">rpl11</name>
    <name evidence="11" type="ORF">D9Q81_06190</name>
</gene>
<dbReference type="Pfam" id="PF00298">
    <property type="entry name" value="Ribosomal_L11"/>
    <property type="match status" value="1"/>
</dbReference>
<dbReference type="InterPro" id="IPR020785">
    <property type="entry name" value="Ribosomal_uL11_CS"/>
</dbReference>
<evidence type="ECO:0000313" key="11">
    <source>
        <dbReference type="EMBL" id="RSN68456.1"/>
    </source>
</evidence>
<evidence type="ECO:0000256" key="2">
    <source>
        <dbReference type="ARBA" id="ARBA00022730"/>
    </source>
</evidence>
<evidence type="ECO:0000313" key="12">
    <source>
        <dbReference type="Proteomes" id="UP000278149"/>
    </source>
</evidence>
<evidence type="ECO:0000259" key="9">
    <source>
        <dbReference type="Pfam" id="PF00298"/>
    </source>
</evidence>
<dbReference type="GO" id="GO:0006412">
    <property type="term" value="P:translation"/>
    <property type="evidence" value="ECO:0007669"/>
    <property type="project" value="UniProtKB-UniRule"/>
</dbReference>
<dbReference type="InterPro" id="IPR000911">
    <property type="entry name" value="Ribosomal_uL11"/>
</dbReference>
<dbReference type="FunFam" id="3.30.1550.10:FF:000007">
    <property type="entry name" value="50S ribosomal protein L11"/>
    <property type="match status" value="1"/>
</dbReference>
<evidence type="ECO:0000256" key="6">
    <source>
        <dbReference type="HAMAP-Rule" id="MF_00736"/>
    </source>
</evidence>
<dbReference type="InterPro" id="IPR020783">
    <property type="entry name" value="Ribosomal_uL11_C"/>
</dbReference>
<evidence type="ECO:0000256" key="8">
    <source>
        <dbReference type="SAM" id="MobiDB-lite"/>
    </source>
</evidence>
<dbReference type="AlphaFoldDB" id="A0A3R9P9W4"/>
<comment type="subunit">
    <text evidence="6">Part of the ribosomal stalk of the 50S ribosomal subunit. Interacts with L10 and the large rRNA to form the base of the stalk. L10 forms an elongated spine to which L12 dimers bind in a sequential fashion forming a multimeric L10(L12)X complex.</text>
</comment>
<evidence type="ECO:0000256" key="5">
    <source>
        <dbReference type="ARBA" id="ARBA00023274"/>
    </source>
</evidence>
<feature type="compositionally biased region" description="Basic and acidic residues" evidence="8">
    <location>
        <begin position="137"/>
        <end position="149"/>
    </location>
</feature>
<evidence type="ECO:0000259" key="10">
    <source>
        <dbReference type="Pfam" id="PF03946"/>
    </source>
</evidence>
<keyword evidence="4 6" id="KW-0689">Ribosomal protein</keyword>
<dbReference type="InterPro" id="IPR036796">
    <property type="entry name" value="Ribosomal_uL11_N_sf"/>
</dbReference>